<dbReference type="InterPro" id="IPR009799">
    <property type="entry name" value="EthD_dom"/>
</dbReference>
<dbReference type="Pfam" id="PF07110">
    <property type="entry name" value="EthD"/>
    <property type="match status" value="1"/>
</dbReference>
<dbReference type="AlphaFoldDB" id="A0A2V4UQV1"/>
<evidence type="ECO:0000313" key="2">
    <source>
        <dbReference type="EMBL" id="PYE23126.1"/>
    </source>
</evidence>
<accession>A0A2V4UQV1</accession>
<reference evidence="2 3" key="1">
    <citation type="submission" date="2018-06" db="EMBL/GenBank/DDBJ databases">
        <title>Genomic Encyclopedia of Type Strains, Phase IV (KMG-V): Genome sequencing to study the core and pangenomes of soil and plant-associated prokaryotes.</title>
        <authorList>
            <person name="Whitman W."/>
        </authorList>
    </citation>
    <scope>NUCLEOTIDE SEQUENCE [LARGE SCALE GENOMIC DNA]</scope>
    <source>
        <strain evidence="2 3">SRCL-318</strain>
    </source>
</reference>
<dbReference type="Proteomes" id="UP000247772">
    <property type="component" value="Unassembled WGS sequence"/>
</dbReference>
<evidence type="ECO:0000313" key="3">
    <source>
        <dbReference type="Proteomes" id="UP000247772"/>
    </source>
</evidence>
<evidence type="ECO:0000259" key="1">
    <source>
        <dbReference type="Pfam" id="PF07110"/>
    </source>
</evidence>
<comment type="caution">
    <text evidence="2">The sequence shown here is derived from an EMBL/GenBank/DDBJ whole genome shotgun (WGS) entry which is preliminary data.</text>
</comment>
<dbReference type="GO" id="GO:0016491">
    <property type="term" value="F:oxidoreductase activity"/>
    <property type="evidence" value="ECO:0007669"/>
    <property type="project" value="InterPro"/>
</dbReference>
<dbReference type="EMBL" id="QJSQ01000008">
    <property type="protein sequence ID" value="PYE23126.1"/>
    <property type="molecule type" value="Genomic_DNA"/>
</dbReference>
<sequence length="110" mass="12674">MYELITIIRKRPEVSTEKFRMFMEHEYGPTYVALPQTRSYTQYFLDDLTTDGVEASIDAIVHIAFDSKEELADALSTPSYRDAADRRKAFIQETSRGIHPTRIAKTVKLV</sequence>
<dbReference type="InterPro" id="IPR011008">
    <property type="entry name" value="Dimeric_a/b-barrel"/>
</dbReference>
<gene>
    <name evidence="2" type="ORF">C7410_10821</name>
</gene>
<dbReference type="OrthoDB" id="6369070at2"/>
<organism evidence="2 3">
    <name type="scientific">Paraburkholderia silvatlantica</name>
    <dbReference type="NCBI Taxonomy" id="321895"/>
    <lineage>
        <taxon>Bacteria</taxon>
        <taxon>Pseudomonadati</taxon>
        <taxon>Pseudomonadota</taxon>
        <taxon>Betaproteobacteria</taxon>
        <taxon>Burkholderiales</taxon>
        <taxon>Burkholderiaceae</taxon>
        <taxon>Paraburkholderia</taxon>
    </lineage>
</organism>
<dbReference type="RefSeq" id="WP_110855078.1">
    <property type="nucleotide sequence ID" value="NZ_QJSQ01000008.1"/>
</dbReference>
<proteinExistence type="predicted"/>
<protein>
    <submittedName>
        <fullName evidence="2">EthD domain-containing protein</fullName>
    </submittedName>
</protein>
<dbReference type="SUPFAM" id="SSF54909">
    <property type="entry name" value="Dimeric alpha+beta barrel"/>
    <property type="match status" value="1"/>
</dbReference>
<feature type="domain" description="EthD" evidence="1">
    <location>
        <begin position="11"/>
        <end position="86"/>
    </location>
</feature>
<name>A0A2V4UQV1_9BURK</name>
<dbReference type="Gene3D" id="3.30.70.100">
    <property type="match status" value="1"/>
</dbReference>